<proteinExistence type="predicted"/>
<gene>
    <name evidence="2" type="ORF">AU467_19605</name>
</gene>
<reference evidence="2 3" key="1">
    <citation type="submission" date="2015-12" db="EMBL/GenBank/DDBJ databases">
        <title>Draft genome sequence of Mesorhizobium sp. UFLA 01-765, a multitolerant efficient symbiont and plant-growth promoting strain isolated from Zn-mining soil using Leucaena leucocephala as a trap plant.</title>
        <authorList>
            <person name="Rangel W.M."/>
            <person name="Thijs S."/>
            <person name="Longatti S.M."/>
            <person name="Moreira F.M."/>
            <person name="Weyens N."/>
            <person name="Vangronsveld J."/>
            <person name="Van Hamme J.D."/>
            <person name="Bottos E.M."/>
            <person name="Rineau F."/>
        </authorList>
    </citation>
    <scope>NUCLEOTIDE SEQUENCE [LARGE SCALE GENOMIC DNA]</scope>
    <source>
        <strain evidence="2 3">UFLA 01-765</strain>
    </source>
</reference>
<accession>A0A124GGH1</accession>
<evidence type="ECO:0000313" key="2">
    <source>
        <dbReference type="EMBL" id="KUM26738.1"/>
    </source>
</evidence>
<feature type="compositionally biased region" description="Basic residues" evidence="1">
    <location>
        <begin position="151"/>
        <end position="160"/>
    </location>
</feature>
<evidence type="ECO:0008006" key="4">
    <source>
        <dbReference type="Google" id="ProtNLM"/>
    </source>
</evidence>
<sequence length="236" mass="27408">MEFTPARKEDESFAGRRIELQVRTRLQHSWATAIEAVSLYRNQDLKHHKGDGDWLRLFELASAEFAHVERSPLPAGVPDRAERLKELKDLNARLGAVSMLENTKAATNFAENFTHDRGRYYLLRYRPDHTVKIETYTAPSPQREPLNWPKGRSKPGKARRKESSLRWTRSRSWSPLTRTISATSAARRSLQVHFRLVRKAVDRFAENDYKKETLHSLSEVDQRIAMKGEAVNEFEH</sequence>
<dbReference type="EMBL" id="LPWA01000102">
    <property type="protein sequence ID" value="KUM26738.1"/>
    <property type="molecule type" value="Genomic_DNA"/>
</dbReference>
<name>A0A124GGH1_RHILI</name>
<dbReference type="SUPFAM" id="SSF81301">
    <property type="entry name" value="Nucleotidyltransferase"/>
    <property type="match status" value="1"/>
</dbReference>
<protein>
    <recommendedName>
        <fullName evidence="4">RelA/SpoT domain-containing protein</fullName>
    </recommendedName>
</protein>
<evidence type="ECO:0000313" key="3">
    <source>
        <dbReference type="Proteomes" id="UP000053176"/>
    </source>
</evidence>
<comment type="caution">
    <text evidence="2">The sequence shown here is derived from an EMBL/GenBank/DDBJ whole genome shotgun (WGS) entry which is preliminary data.</text>
</comment>
<dbReference type="Proteomes" id="UP000053176">
    <property type="component" value="Unassembled WGS sequence"/>
</dbReference>
<dbReference type="InterPro" id="IPR043519">
    <property type="entry name" value="NT_sf"/>
</dbReference>
<feature type="region of interest" description="Disordered" evidence="1">
    <location>
        <begin position="138"/>
        <end position="165"/>
    </location>
</feature>
<organism evidence="2 3">
    <name type="scientific">Rhizobium loti</name>
    <name type="common">Mesorhizobium loti</name>
    <dbReference type="NCBI Taxonomy" id="381"/>
    <lineage>
        <taxon>Bacteria</taxon>
        <taxon>Pseudomonadati</taxon>
        <taxon>Pseudomonadota</taxon>
        <taxon>Alphaproteobacteria</taxon>
        <taxon>Hyphomicrobiales</taxon>
        <taxon>Phyllobacteriaceae</taxon>
        <taxon>Mesorhizobium</taxon>
    </lineage>
</organism>
<dbReference type="AlphaFoldDB" id="A0A124GGH1"/>
<evidence type="ECO:0000256" key="1">
    <source>
        <dbReference type="SAM" id="MobiDB-lite"/>
    </source>
</evidence>